<dbReference type="GO" id="GO:0061343">
    <property type="term" value="P:cell adhesion involved in heart morphogenesis"/>
    <property type="evidence" value="ECO:0007669"/>
    <property type="project" value="TreeGrafter"/>
</dbReference>
<protein>
    <recommendedName>
        <fullName evidence="3">Endonuclease/exonuclease/phosphatase domain-containing protein</fullName>
    </recommendedName>
</protein>
<sequence length="654" mass="73753">MQGDVSHHQLIARPTGLPGYAPVRWCAVCGKKTANTEVIPCTTAVDCSNIVHTTCVGSNTTLDCGEVSALRTAADISAPVVYQEAVADLPQGVANIPESPTVDDSDSDYADLLQLEPRELVEIIRQLRVELARKKNIINYFETTSHTLADKRDAVVTVLDFIDNICATRSSIEEIDLQHQDNRPTHHNHTRFILTLPNQTLTSRRPIVNRPGTMVASKSRDHITIISANVRGLQTNIGDLINTHVIPHNPDIVAAVETFLNKSIPDNFGQINGYTSAILLCVCYRPQWQGREPIEYLHTHLDDLLQQHTCEHVVIIGDMNQHLVARSFDDFLTVYGLTNQVDFPTHISGSSLDPVISDLPDSVVTCSPLGAVGSSDHMAILSTIQVAAQRDAPITRTNWLWGRADWDGLCDELQQTPWSTILVNDVDTQVHTFTRTLLELQKKYVPSQTYTAKPLDKPWFGYQCRMAADEKSRAWRLYSRHPTDPNKERYRHACAAMKEIQQWAQRRWQDDLKIKLCGCSVGNKSWWTTLKQQQGLTTDDTIPPLFKSDGTVATKNKDKAEDQLLPPLQPLQQRRDVAGLCVVYKTHKQHVPHLAALRQPWARPHGHTTRTTATMDHQLIVPFARTEISLRSFLPRYTRMWNRMVQQTQLHFTS</sequence>
<dbReference type="Proteomes" id="UP000770661">
    <property type="component" value="Unassembled WGS sequence"/>
</dbReference>
<dbReference type="EMBL" id="JACEEZ010022397">
    <property type="protein sequence ID" value="KAG0712473.1"/>
    <property type="molecule type" value="Genomic_DNA"/>
</dbReference>
<comment type="caution">
    <text evidence="1">The sequence shown here is derived from an EMBL/GenBank/DDBJ whole genome shotgun (WGS) entry which is preliminary data.</text>
</comment>
<accession>A0A8J5BXY2</accession>
<reference evidence="1" key="1">
    <citation type="submission" date="2020-07" db="EMBL/GenBank/DDBJ databases">
        <title>The High-quality genome of the commercially important snow crab, Chionoecetes opilio.</title>
        <authorList>
            <person name="Jeong J.-H."/>
            <person name="Ryu S."/>
        </authorList>
    </citation>
    <scope>NUCLEOTIDE SEQUENCE</scope>
    <source>
        <strain evidence="1">MADBK_172401_WGS</strain>
        <tissue evidence="1">Digestive gland</tissue>
    </source>
</reference>
<dbReference type="GO" id="GO:0031012">
    <property type="term" value="C:extracellular matrix"/>
    <property type="evidence" value="ECO:0007669"/>
    <property type="project" value="TreeGrafter"/>
</dbReference>
<dbReference type="GO" id="GO:0007508">
    <property type="term" value="P:larval heart development"/>
    <property type="evidence" value="ECO:0007669"/>
    <property type="project" value="TreeGrafter"/>
</dbReference>
<evidence type="ECO:0000313" key="1">
    <source>
        <dbReference type="EMBL" id="KAG0712473.1"/>
    </source>
</evidence>
<proteinExistence type="predicted"/>
<evidence type="ECO:0008006" key="3">
    <source>
        <dbReference type="Google" id="ProtNLM"/>
    </source>
</evidence>
<organism evidence="1 2">
    <name type="scientific">Chionoecetes opilio</name>
    <name type="common">Atlantic snow crab</name>
    <name type="synonym">Cancer opilio</name>
    <dbReference type="NCBI Taxonomy" id="41210"/>
    <lineage>
        <taxon>Eukaryota</taxon>
        <taxon>Metazoa</taxon>
        <taxon>Ecdysozoa</taxon>
        <taxon>Arthropoda</taxon>
        <taxon>Crustacea</taxon>
        <taxon>Multicrustacea</taxon>
        <taxon>Malacostraca</taxon>
        <taxon>Eumalacostraca</taxon>
        <taxon>Eucarida</taxon>
        <taxon>Decapoda</taxon>
        <taxon>Pleocyemata</taxon>
        <taxon>Brachyura</taxon>
        <taxon>Eubrachyura</taxon>
        <taxon>Majoidea</taxon>
        <taxon>Majidae</taxon>
        <taxon>Chionoecetes</taxon>
    </lineage>
</organism>
<dbReference type="SUPFAM" id="SSF56219">
    <property type="entry name" value="DNase I-like"/>
    <property type="match status" value="1"/>
</dbReference>
<keyword evidence="2" id="KW-1185">Reference proteome</keyword>
<evidence type="ECO:0000313" key="2">
    <source>
        <dbReference type="Proteomes" id="UP000770661"/>
    </source>
</evidence>
<dbReference type="Gene3D" id="3.60.10.10">
    <property type="entry name" value="Endonuclease/exonuclease/phosphatase"/>
    <property type="match status" value="1"/>
</dbReference>
<dbReference type="OrthoDB" id="6370583at2759"/>
<gene>
    <name evidence="1" type="ORF">GWK47_018400</name>
</gene>
<dbReference type="InterPro" id="IPR036691">
    <property type="entry name" value="Endo/exonu/phosph_ase_sf"/>
</dbReference>
<dbReference type="AlphaFoldDB" id="A0A8J5BXY2"/>
<dbReference type="PANTHER" id="PTHR33395">
    <property type="entry name" value="TRANSCRIPTASE, PUTATIVE-RELATED-RELATED"/>
    <property type="match status" value="1"/>
</dbReference>
<dbReference type="PANTHER" id="PTHR33395:SF22">
    <property type="entry name" value="REVERSE TRANSCRIPTASE DOMAIN-CONTAINING PROTEIN"/>
    <property type="match status" value="1"/>
</dbReference>
<name>A0A8J5BXY2_CHIOP</name>